<keyword evidence="3" id="KW-1185">Reference proteome</keyword>
<evidence type="ECO:0000313" key="3">
    <source>
        <dbReference type="Proteomes" id="UP001646141"/>
    </source>
</evidence>
<evidence type="ECO:0000313" key="2">
    <source>
        <dbReference type="EMBL" id="MBL3690252.1"/>
    </source>
</evidence>
<sequence length="101" mass="11023">MDTTNDDLARPADSQLPPDAAARDAAKREELGPQDDAISGSDITFVTRQVSPAERAAVIAVLTQVRAEETQSVKRVARRDREPWARSQRVPEGISDLLIEG</sequence>
<evidence type="ECO:0000256" key="1">
    <source>
        <dbReference type="SAM" id="MobiDB-lite"/>
    </source>
</evidence>
<dbReference type="Proteomes" id="UP001646141">
    <property type="component" value="Unassembled WGS sequence"/>
</dbReference>
<accession>A0ABS1SQ02</accession>
<feature type="region of interest" description="Disordered" evidence="1">
    <location>
        <begin position="1"/>
        <end position="39"/>
    </location>
</feature>
<protein>
    <recommendedName>
        <fullName evidence="4">Acyl-CoA carboxylase epsilon subunit</fullName>
    </recommendedName>
</protein>
<organism evidence="2 3">
    <name type="scientific">Leucobacter chromiireducens subsp. chromiireducens</name>
    <dbReference type="NCBI Taxonomy" id="660067"/>
    <lineage>
        <taxon>Bacteria</taxon>
        <taxon>Bacillati</taxon>
        <taxon>Actinomycetota</taxon>
        <taxon>Actinomycetes</taxon>
        <taxon>Micrococcales</taxon>
        <taxon>Microbacteriaceae</taxon>
        <taxon>Leucobacter</taxon>
    </lineage>
</organism>
<evidence type="ECO:0008006" key="4">
    <source>
        <dbReference type="Google" id="ProtNLM"/>
    </source>
</evidence>
<feature type="compositionally biased region" description="Basic and acidic residues" evidence="1">
    <location>
        <begin position="21"/>
        <end position="31"/>
    </location>
</feature>
<name>A0ABS1SQ02_9MICO</name>
<dbReference type="EMBL" id="QYAD01000003">
    <property type="protein sequence ID" value="MBL3690252.1"/>
    <property type="molecule type" value="Genomic_DNA"/>
</dbReference>
<gene>
    <name evidence="2" type="ORF">D3226_09795</name>
</gene>
<proteinExistence type="predicted"/>
<comment type="caution">
    <text evidence="2">The sequence shown here is derived from an EMBL/GenBank/DDBJ whole genome shotgun (WGS) entry which is preliminary data.</text>
</comment>
<reference evidence="2 3" key="1">
    <citation type="submission" date="2018-09" db="EMBL/GenBank/DDBJ databases">
        <title>Comparative genomics of Leucobacter spp.</title>
        <authorList>
            <person name="Reis A.C."/>
            <person name="Kolvenbach B.A."/>
            <person name="Corvini P.F.X."/>
            <person name="Nunes O.C."/>
        </authorList>
    </citation>
    <scope>NUCLEOTIDE SEQUENCE [LARGE SCALE GENOMIC DNA]</scope>
    <source>
        <strain evidence="2 3">L-1</strain>
    </source>
</reference>